<dbReference type="STRING" id="288705.RSal33209_1234"/>
<dbReference type="Proteomes" id="UP000002007">
    <property type="component" value="Chromosome"/>
</dbReference>
<feature type="domain" description="UvrD-like helicase C-terminal" evidence="17">
    <location>
        <begin position="329"/>
        <end position="635"/>
    </location>
</feature>
<dbReference type="PANTHER" id="PTHR11070:SF59">
    <property type="entry name" value="DNA 3'-5' HELICASE"/>
    <property type="match status" value="1"/>
</dbReference>
<keyword evidence="11" id="KW-0413">Isomerase</keyword>
<dbReference type="GO" id="GO:0033202">
    <property type="term" value="C:DNA helicase complex"/>
    <property type="evidence" value="ECO:0007669"/>
    <property type="project" value="TreeGrafter"/>
</dbReference>
<protein>
    <recommendedName>
        <fullName evidence="13">DNA 3'-5' helicase</fullName>
        <ecNumber evidence="13">5.6.2.4</ecNumber>
    </recommendedName>
</protein>
<dbReference type="GO" id="GO:0004527">
    <property type="term" value="F:exonuclease activity"/>
    <property type="evidence" value="ECO:0007669"/>
    <property type="project" value="UniProtKB-KW"/>
</dbReference>
<evidence type="ECO:0000313" key="18">
    <source>
        <dbReference type="EMBL" id="ABY22972.1"/>
    </source>
</evidence>
<evidence type="ECO:0000256" key="11">
    <source>
        <dbReference type="ARBA" id="ARBA00023235"/>
    </source>
</evidence>
<dbReference type="AlphaFoldDB" id="A9WPI7"/>
<dbReference type="HOGENOM" id="CLU_004900_0_0_11"/>
<organism evidence="18 19">
    <name type="scientific">Renibacterium salmoninarum (strain ATCC 33209 / DSM 20767 / JCM 11484 / NBRC 15589 / NCIMB 2235)</name>
    <dbReference type="NCBI Taxonomy" id="288705"/>
    <lineage>
        <taxon>Bacteria</taxon>
        <taxon>Bacillati</taxon>
        <taxon>Actinomycetota</taxon>
        <taxon>Actinomycetes</taxon>
        <taxon>Micrococcales</taxon>
        <taxon>Micrococcaceae</taxon>
        <taxon>Renibacterium</taxon>
    </lineage>
</organism>
<evidence type="ECO:0000256" key="6">
    <source>
        <dbReference type="ARBA" id="ARBA00022806"/>
    </source>
</evidence>
<evidence type="ECO:0000256" key="13">
    <source>
        <dbReference type="ARBA" id="ARBA00034808"/>
    </source>
</evidence>
<dbReference type="KEGG" id="rsa:RSal33209_1234"/>
<dbReference type="eggNOG" id="COG0210">
    <property type="taxonomic scope" value="Bacteria"/>
</dbReference>
<evidence type="ECO:0000256" key="4">
    <source>
        <dbReference type="ARBA" id="ARBA00022763"/>
    </source>
</evidence>
<evidence type="ECO:0000256" key="9">
    <source>
        <dbReference type="ARBA" id="ARBA00023125"/>
    </source>
</evidence>
<keyword evidence="7" id="KW-0269">Exonuclease</keyword>
<dbReference type="InterPro" id="IPR000212">
    <property type="entry name" value="DNA_helicase_UvrD/REP"/>
</dbReference>
<dbReference type="Gene3D" id="3.40.50.300">
    <property type="entry name" value="P-loop containing nucleotide triphosphate hydrolases"/>
    <property type="match status" value="2"/>
</dbReference>
<gene>
    <name evidence="18" type="ordered locus">RSal33209_1234</name>
</gene>
<comment type="catalytic activity">
    <reaction evidence="12">
        <text>Couples ATP hydrolysis with the unwinding of duplex DNA by translocating in the 3'-5' direction.</text>
        <dbReference type="EC" id="5.6.2.4"/>
    </reaction>
</comment>
<dbReference type="Gene3D" id="1.10.486.10">
    <property type="entry name" value="PCRA, domain 4"/>
    <property type="match status" value="1"/>
</dbReference>
<dbReference type="EMBL" id="CP000910">
    <property type="protein sequence ID" value="ABY22972.1"/>
    <property type="molecule type" value="Genomic_DNA"/>
</dbReference>
<dbReference type="GO" id="GO:0005524">
    <property type="term" value="F:ATP binding"/>
    <property type="evidence" value="ECO:0007669"/>
    <property type="project" value="UniProtKB-UniRule"/>
</dbReference>
<keyword evidence="2" id="KW-0540">Nuclease</keyword>
<evidence type="ECO:0000256" key="7">
    <source>
        <dbReference type="ARBA" id="ARBA00022839"/>
    </source>
</evidence>
<keyword evidence="6 15" id="KW-0347">Helicase</keyword>
<dbReference type="GO" id="GO:0003677">
    <property type="term" value="F:DNA binding"/>
    <property type="evidence" value="ECO:0007669"/>
    <property type="project" value="UniProtKB-KW"/>
</dbReference>
<keyword evidence="4" id="KW-0227">DNA damage</keyword>
<dbReference type="Pfam" id="PF00580">
    <property type="entry name" value="UvrD-helicase"/>
    <property type="match status" value="1"/>
</dbReference>
<name>A9WPI7_RENSM</name>
<dbReference type="InterPro" id="IPR038726">
    <property type="entry name" value="PDDEXK_AddAB-type"/>
</dbReference>
<proteinExistence type="inferred from homology"/>
<keyword evidence="10" id="KW-0234">DNA repair</keyword>
<comment type="similarity">
    <text evidence="1">Belongs to the helicase family. UvrD subfamily.</text>
</comment>
<feature type="domain" description="UvrD-like helicase ATP-binding" evidence="16">
    <location>
        <begin position="24"/>
        <end position="324"/>
    </location>
</feature>
<evidence type="ECO:0000256" key="14">
    <source>
        <dbReference type="ARBA" id="ARBA00048988"/>
    </source>
</evidence>
<dbReference type="InterPro" id="IPR011604">
    <property type="entry name" value="PDDEXK-like_dom_sf"/>
</dbReference>
<dbReference type="InterPro" id="IPR013986">
    <property type="entry name" value="DExx_box_DNA_helicase_dom_sf"/>
</dbReference>
<dbReference type="RefSeq" id="WP_012244658.1">
    <property type="nucleotide sequence ID" value="NC_010168.1"/>
</dbReference>
<dbReference type="PANTHER" id="PTHR11070">
    <property type="entry name" value="UVRD / RECB / PCRA DNA HELICASE FAMILY MEMBER"/>
    <property type="match status" value="1"/>
</dbReference>
<dbReference type="InterPro" id="IPR027417">
    <property type="entry name" value="P-loop_NTPase"/>
</dbReference>
<dbReference type="InterPro" id="IPR014017">
    <property type="entry name" value="DNA_helicase_UvrD-like_C"/>
</dbReference>
<keyword evidence="9" id="KW-0238">DNA-binding</keyword>
<dbReference type="Pfam" id="PF12705">
    <property type="entry name" value="PDDEXK_1"/>
    <property type="match status" value="1"/>
</dbReference>
<dbReference type="GO" id="GO:0043138">
    <property type="term" value="F:3'-5' DNA helicase activity"/>
    <property type="evidence" value="ECO:0007669"/>
    <property type="project" value="UniProtKB-EC"/>
</dbReference>
<keyword evidence="3 15" id="KW-0547">Nucleotide-binding</keyword>
<evidence type="ECO:0000256" key="15">
    <source>
        <dbReference type="PROSITE-ProRule" id="PRU00560"/>
    </source>
</evidence>
<comment type="catalytic activity">
    <reaction evidence="14">
        <text>ATP + H2O = ADP + phosphate + H(+)</text>
        <dbReference type="Rhea" id="RHEA:13065"/>
        <dbReference type="ChEBI" id="CHEBI:15377"/>
        <dbReference type="ChEBI" id="CHEBI:15378"/>
        <dbReference type="ChEBI" id="CHEBI:30616"/>
        <dbReference type="ChEBI" id="CHEBI:43474"/>
        <dbReference type="ChEBI" id="CHEBI:456216"/>
        <dbReference type="EC" id="5.6.2.4"/>
    </reaction>
</comment>
<evidence type="ECO:0000256" key="5">
    <source>
        <dbReference type="ARBA" id="ARBA00022801"/>
    </source>
</evidence>
<evidence type="ECO:0000256" key="12">
    <source>
        <dbReference type="ARBA" id="ARBA00034617"/>
    </source>
</evidence>
<dbReference type="GO" id="GO:0005829">
    <property type="term" value="C:cytosol"/>
    <property type="evidence" value="ECO:0007669"/>
    <property type="project" value="TreeGrafter"/>
</dbReference>
<accession>A9WPI7</accession>
<evidence type="ECO:0000259" key="16">
    <source>
        <dbReference type="PROSITE" id="PS51198"/>
    </source>
</evidence>
<keyword evidence="8 15" id="KW-0067">ATP-binding</keyword>
<keyword evidence="19" id="KW-1185">Reference proteome</keyword>
<reference evidence="19" key="1">
    <citation type="journal article" date="2008" name="J. Bacteriol.">
        <title>Genome sequence of the fish pathogen Renibacterium salmoninarum suggests reductive evolution away from an environmental Arthrobacter ancestor.</title>
        <authorList>
            <person name="Wiens G.D."/>
            <person name="Rockey D.D."/>
            <person name="Wu Z."/>
            <person name="Chang J."/>
            <person name="Levy R."/>
            <person name="Crane S."/>
            <person name="Chen D.S."/>
            <person name="Capri G.R."/>
            <person name="Burnett J.R."/>
            <person name="Sudheesh P.S."/>
            <person name="Schipma M.J."/>
            <person name="Burd H."/>
            <person name="Bhattacharyya A."/>
            <person name="Rhodes L.D."/>
            <person name="Kaul R."/>
            <person name="Strom M.S."/>
        </authorList>
    </citation>
    <scope>NUCLEOTIDE SEQUENCE [LARGE SCALE GENOMIC DNA]</scope>
    <source>
        <strain evidence="19">ATCC 33209 / DSM 20767 / JCM 11484 / NBRC 15589 / NCIMB 2235</strain>
    </source>
</reference>
<dbReference type="PROSITE" id="PS51217">
    <property type="entry name" value="UVRD_HELICASE_CTER"/>
    <property type="match status" value="1"/>
</dbReference>
<dbReference type="Gene3D" id="3.90.320.10">
    <property type="match status" value="1"/>
</dbReference>
<dbReference type="InterPro" id="IPR014016">
    <property type="entry name" value="UvrD-like_ATP-bd"/>
</dbReference>
<evidence type="ECO:0000256" key="8">
    <source>
        <dbReference type="ARBA" id="ARBA00022840"/>
    </source>
</evidence>
<dbReference type="PROSITE" id="PS51198">
    <property type="entry name" value="UVRD_HELICASE_ATP_BIND"/>
    <property type="match status" value="1"/>
</dbReference>
<dbReference type="GO" id="GO:0000725">
    <property type="term" value="P:recombinational repair"/>
    <property type="evidence" value="ECO:0007669"/>
    <property type="project" value="TreeGrafter"/>
</dbReference>
<evidence type="ECO:0000256" key="3">
    <source>
        <dbReference type="ARBA" id="ARBA00022741"/>
    </source>
</evidence>
<evidence type="ECO:0000313" key="19">
    <source>
        <dbReference type="Proteomes" id="UP000002007"/>
    </source>
</evidence>
<evidence type="ECO:0000259" key="17">
    <source>
        <dbReference type="PROSITE" id="PS51217"/>
    </source>
</evidence>
<dbReference type="SUPFAM" id="SSF52540">
    <property type="entry name" value="P-loop containing nucleoside triphosphate hydrolases"/>
    <property type="match status" value="1"/>
</dbReference>
<feature type="binding site" evidence="15">
    <location>
        <begin position="45"/>
        <end position="52"/>
    </location>
    <ligand>
        <name>ATP</name>
        <dbReference type="ChEBI" id="CHEBI:30616"/>
    </ligand>
</feature>
<dbReference type="Gene3D" id="1.10.10.160">
    <property type="match status" value="1"/>
</dbReference>
<evidence type="ECO:0000256" key="1">
    <source>
        <dbReference type="ARBA" id="ARBA00009922"/>
    </source>
</evidence>
<keyword evidence="5 15" id="KW-0378">Hydrolase</keyword>
<sequence>MNLPQSPVLRLVPSASRLADAPELSWDQAQIVERKQGSGPLLIWGAPGTGKSTVLIESTVRRVNHDDVDPAKVLLLAPSRVAAARLRDALSARLDRTVSTSPARSWASYAFDILRRAQAEGLVPNADRVPKLISGPEQDLFIRELLAGHALGLAPGPQWPEELHEALLTRGFRQEVRQLFDRIVDNGLLPSDLVELGRENNRPDWQAAAQLYREYRDLIELKNPGCYDPAGIVRAASELFDANPDWLARERERHSLILVDDLQETGRAVHGLLRRIGTGQEMLATACPDTVVQGFRGARPDRVGLVRDELGANEAVLSSSHRLNQPLAAAWLRIAERIAQSKGGHKARQLDFPADEPTVGPESEQVVSGVVVGSDVQQRRFVAERIMHFHVDRERPLRDMAVIVRTGAQVAAFGRYLVSHGIPVRISAAETPVRDEPAVRPLLLAYRVAVTPELLDAELAVDLLTSRIGGLSSVQIRRVRKLLRAEEIANGGVRGSDELLVEGLQRPAQLAALGVDGRAAARMATVLAAGSQAMTEPGANPQSVLWALWDATGLSTEWATAALREDANGSRADRDLDAMMALFQAAERYVEQSPAASPEAFVEYLLNQELPMDTLAARAESGDAVEVMTPASAAGRQWPVVIVAGLQEGVWPNNRLRGELLGSQYLVEVLELGAASARRLAAVQRMRDIRYDELRSFATAISRASERLICVGVSSEDEQPSGFLDLVDPWPIEDNDGLRPLTDVRRPKTLRALVAELRQANERGANERDSDDRAEQPAAEAARVLAELARNAVPGADPSSWWGLAPLSSTDPILPVDAVVPVSPSKIEAVHESALSWFLQAAGGEAQLDLARSLGTLIHGIAQDLPAGNAEELLAELANRWPALGLPENWETAAQLRRAERMLRKLAGYLRLISAQGHELVGVEQGFGIEVPGARIAALKGIVDRLELTAEGTLIVVDLKTGKNKPTAAQVEQHPQLGAYQVAAKHGAFEQIAPTASVGGAALVQLGDGTDKYDPQFQAPVDPEHDWATPLVQEAAVLMSAAAFITAHDPSANRNNCPLPDVCPLCRGKQVTQ</sequence>
<dbReference type="eggNOG" id="COG2887">
    <property type="taxonomic scope" value="Bacteria"/>
</dbReference>
<evidence type="ECO:0000256" key="10">
    <source>
        <dbReference type="ARBA" id="ARBA00023204"/>
    </source>
</evidence>
<dbReference type="EC" id="5.6.2.4" evidence="13"/>
<evidence type="ECO:0000256" key="2">
    <source>
        <dbReference type="ARBA" id="ARBA00022722"/>
    </source>
</evidence>